<dbReference type="HOGENOM" id="CLU_1133569_0_0_1"/>
<name>N1PGV1_DOTSN</name>
<dbReference type="OrthoDB" id="3650043at2759"/>
<evidence type="ECO:0000313" key="2">
    <source>
        <dbReference type="EMBL" id="EME41848.1"/>
    </source>
</evidence>
<proteinExistence type="predicted"/>
<protein>
    <submittedName>
        <fullName evidence="2">Uncharacterized protein</fullName>
    </submittedName>
</protein>
<reference evidence="3" key="1">
    <citation type="journal article" date="2012" name="PLoS Genet.">
        <title>The genomes of the fungal plant pathogens Cladosporium fulvum and Dothistroma septosporum reveal adaptation to different hosts and lifestyles but also signatures of common ancestry.</title>
        <authorList>
            <person name="de Wit P.J.G.M."/>
            <person name="van der Burgt A."/>
            <person name="Oekmen B."/>
            <person name="Stergiopoulos I."/>
            <person name="Abd-Elsalam K.A."/>
            <person name="Aerts A.L."/>
            <person name="Bahkali A.H."/>
            <person name="Beenen H.G."/>
            <person name="Chettri P."/>
            <person name="Cox M.P."/>
            <person name="Datema E."/>
            <person name="de Vries R.P."/>
            <person name="Dhillon B."/>
            <person name="Ganley A.R."/>
            <person name="Griffiths S.A."/>
            <person name="Guo Y."/>
            <person name="Hamelin R.C."/>
            <person name="Henrissat B."/>
            <person name="Kabir M.S."/>
            <person name="Jashni M.K."/>
            <person name="Kema G."/>
            <person name="Klaubauf S."/>
            <person name="Lapidus A."/>
            <person name="Levasseur A."/>
            <person name="Lindquist E."/>
            <person name="Mehrabi R."/>
            <person name="Ohm R.A."/>
            <person name="Owen T.J."/>
            <person name="Salamov A."/>
            <person name="Schwelm A."/>
            <person name="Schijlen E."/>
            <person name="Sun H."/>
            <person name="van den Burg H.A."/>
            <person name="van Ham R.C.H.J."/>
            <person name="Zhang S."/>
            <person name="Goodwin S.B."/>
            <person name="Grigoriev I.V."/>
            <person name="Collemare J."/>
            <person name="Bradshaw R.E."/>
        </authorList>
    </citation>
    <scope>NUCLEOTIDE SEQUENCE [LARGE SCALE GENOMIC DNA]</scope>
    <source>
        <strain evidence="3">NZE10 / CBS 128990</strain>
    </source>
</reference>
<accession>N1PGV1</accession>
<organism evidence="2 3">
    <name type="scientific">Dothistroma septosporum (strain NZE10 / CBS 128990)</name>
    <name type="common">Red band needle blight fungus</name>
    <name type="synonym">Mycosphaerella pini</name>
    <dbReference type="NCBI Taxonomy" id="675120"/>
    <lineage>
        <taxon>Eukaryota</taxon>
        <taxon>Fungi</taxon>
        <taxon>Dikarya</taxon>
        <taxon>Ascomycota</taxon>
        <taxon>Pezizomycotina</taxon>
        <taxon>Dothideomycetes</taxon>
        <taxon>Dothideomycetidae</taxon>
        <taxon>Mycosphaerellales</taxon>
        <taxon>Mycosphaerellaceae</taxon>
        <taxon>Dothistroma</taxon>
    </lineage>
</organism>
<dbReference type="EMBL" id="KB446542">
    <property type="protein sequence ID" value="EME41848.1"/>
    <property type="molecule type" value="Genomic_DNA"/>
</dbReference>
<dbReference type="Proteomes" id="UP000016933">
    <property type="component" value="Unassembled WGS sequence"/>
</dbReference>
<feature type="compositionally biased region" description="Low complexity" evidence="1">
    <location>
        <begin position="193"/>
        <end position="202"/>
    </location>
</feature>
<dbReference type="AlphaFoldDB" id="N1PGV1"/>
<feature type="region of interest" description="Disordered" evidence="1">
    <location>
        <begin position="179"/>
        <end position="245"/>
    </location>
</feature>
<keyword evidence="3" id="KW-1185">Reference proteome</keyword>
<evidence type="ECO:0000313" key="3">
    <source>
        <dbReference type="Proteomes" id="UP000016933"/>
    </source>
</evidence>
<sequence length="245" mass="25902">MPERRKYINIANCCSITTPHNIAPPAPVSAPAICCAIAYAYTISVHRHLALPNFGTSESLFATTDAGSSSTSAQVHTGWTVQQVYDLYNSADQGEQLAEFIDAAEAVLQTNIAYFDRIRLLALLGTAVADPIETANIYAQVTTQWQIANMYSGQGEDVAALQELRATIDGLGDIVHAEEEADDGRDGIGAGASGRADGAVAAKPQPTRGEGGRPSNMGLDGTLDQPKGSGSRDRVLVMRVRQPTA</sequence>
<evidence type="ECO:0000256" key="1">
    <source>
        <dbReference type="SAM" id="MobiDB-lite"/>
    </source>
</evidence>
<gene>
    <name evidence="2" type="ORF">DOTSEDRAFT_26965</name>
</gene>
<reference evidence="2 3" key="2">
    <citation type="journal article" date="2012" name="PLoS Pathog.">
        <title>Diverse lifestyles and strategies of plant pathogenesis encoded in the genomes of eighteen Dothideomycetes fungi.</title>
        <authorList>
            <person name="Ohm R.A."/>
            <person name="Feau N."/>
            <person name="Henrissat B."/>
            <person name="Schoch C.L."/>
            <person name="Horwitz B.A."/>
            <person name="Barry K.W."/>
            <person name="Condon B.J."/>
            <person name="Copeland A.C."/>
            <person name="Dhillon B."/>
            <person name="Glaser F."/>
            <person name="Hesse C.N."/>
            <person name="Kosti I."/>
            <person name="LaButti K."/>
            <person name="Lindquist E.A."/>
            <person name="Lucas S."/>
            <person name="Salamov A.A."/>
            <person name="Bradshaw R.E."/>
            <person name="Ciuffetti L."/>
            <person name="Hamelin R.C."/>
            <person name="Kema G.H.J."/>
            <person name="Lawrence C."/>
            <person name="Scott J.A."/>
            <person name="Spatafora J.W."/>
            <person name="Turgeon B.G."/>
            <person name="de Wit P.J.G.M."/>
            <person name="Zhong S."/>
            <person name="Goodwin S.B."/>
            <person name="Grigoriev I.V."/>
        </authorList>
    </citation>
    <scope>NUCLEOTIDE SEQUENCE [LARGE SCALE GENOMIC DNA]</scope>
    <source>
        <strain evidence="3">NZE10 / CBS 128990</strain>
    </source>
</reference>